<comment type="caution">
    <text evidence="8">The sequence shown here is derived from an EMBL/GenBank/DDBJ whole genome shotgun (WGS) entry which is preliminary data.</text>
</comment>
<feature type="transmembrane region" description="Helical" evidence="6">
    <location>
        <begin position="227"/>
        <end position="246"/>
    </location>
</feature>
<feature type="region of interest" description="Disordered" evidence="5">
    <location>
        <begin position="1"/>
        <end position="35"/>
    </location>
</feature>
<feature type="transmembrane region" description="Helical" evidence="6">
    <location>
        <begin position="392"/>
        <end position="415"/>
    </location>
</feature>
<evidence type="ECO:0000256" key="2">
    <source>
        <dbReference type="ARBA" id="ARBA00022692"/>
    </source>
</evidence>
<feature type="transmembrane region" description="Helical" evidence="6">
    <location>
        <begin position="368"/>
        <end position="386"/>
    </location>
</feature>
<feature type="transmembrane region" description="Helical" evidence="6">
    <location>
        <begin position="165"/>
        <end position="189"/>
    </location>
</feature>
<feature type="transmembrane region" description="Helical" evidence="6">
    <location>
        <begin position="77"/>
        <end position="96"/>
    </location>
</feature>
<feature type="transmembrane region" description="Helical" evidence="6">
    <location>
        <begin position="43"/>
        <end position="65"/>
    </location>
</feature>
<evidence type="ECO:0000313" key="9">
    <source>
        <dbReference type="Proteomes" id="UP001139485"/>
    </source>
</evidence>
<dbReference type="Proteomes" id="UP001139485">
    <property type="component" value="Unassembled WGS sequence"/>
</dbReference>
<gene>
    <name evidence="8" type="ORF">M8330_01970</name>
</gene>
<dbReference type="PANTHER" id="PTHR42718">
    <property type="entry name" value="MAJOR FACILITATOR SUPERFAMILY MULTIDRUG TRANSPORTER MFSC"/>
    <property type="match status" value="1"/>
</dbReference>
<dbReference type="InterPro" id="IPR020846">
    <property type="entry name" value="MFS_dom"/>
</dbReference>
<feature type="transmembrane region" description="Helical" evidence="6">
    <location>
        <begin position="294"/>
        <end position="314"/>
    </location>
</feature>
<dbReference type="SUPFAM" id="SSF103473">
    <property type="entry name" value="MFS general substrate transporter"/>
    <property type="match status" value="1"/>
</dbReference>
<comment type="subcellular location">
    <subcellularLocation>
        <location evidence="1">Cell membrane</location>
        <topology evidence="1">Multi-pass membrane protein</topology>
    </subcellularLocation>
</comment>
<evidence type="ECO:0000256" key="6">
    <source>
        <dbReference type="SAM" id="Phobius"/>
    </source>
</evidence>
<dbReference type="CDD" id="cd17504">
    <property type="entry name" value="MFS_MMR_MDR_like"/>
    <property type="match status" value="1"/>
</dbReference>
<keyword evidence="3 6" id="KW-1133">Transmembrane helix</keyword>
<dbReference type="Gene3D" id="1.20.1720.10">
    <property type="entry name" value="Multidrug resistance protein D"/>
    <property type="match status" value="1"/>
</dbReference>
<feature type="compositionally biased region" description="Low complexity" evidence="5">
    <location>
        <begin position="1"/>
        <end position="27"/>
    </location>
</feature>
<dbReference type="InterPro" id="IPR036259">
    <property type="entry name" value="MFS_trans_sf"/>
</dbReference>
<keyword evidence="4 6" id="KW-0472">Membrane</keyword>
<dbReference type="Gene3D" id="1.20.1250.20">
    <property type="entry name" value="MFS general substrate transporter like domains"/>
    <property type="match status" value="1"/>
</dbReference>
<dbReference type="AlphaFoldDB" id="A0A9X2IE72"/>
<keyword evidence="9" id="KW-1185">Reference proteome</keyword>
<organism evidence="8 9">
    <name type="scientific">Nocardioides bruguierae</name>
    <dbReference type="NCBI Taxonomy" id="2945102"/>
    <lineage>
        <taxon>Bacteria</taxon>
        <taxon>Bacillati</taxon>
        <taxon>Actinomycetota</taxon>
        <taxon>Actinomycetes</taxon>
        <taxon>Propionibacteriales</taxon>
        <taxon>Nocardioidaceae</taxon>
        <taxon>Nocardioides</taxon>
    </lineage>
</organism>
<feature type="transmembrane region" description="Helical" evidence="6">
    <location>
        <begin position="252"/>
        <end position="274"/>
    </location>
</feature>
<dbReference type="PANTHER" id="PTHR42718:SF49">
    <property type="entry name" value="EXPORT PROTEIN"/>
    <property type="match status" value="1"/>
</dbReference>
<evidence type="ECO:0000313" key="8">
    <source>
        <dbReference type="EMBL" id="MCM0619059.1"/>
    </source>
</evidence>
<feature type="domain" description="Major facilitator superfamily (MFS) profile" evidence="7">
    <location>
        <begin position="42"/>
        <end position="490"/>
    </location>
</feature>
<accession>A0A9X2IE72</accession>
<feature type="transmembrane region" description="Helical" evidence="6">
    <location>
        <begin position="133"/>
        <end position="153"/>
    </location>
</feature>
<protein>
    <submittedName>
        <fullName evidence="8">MFS transporter</fullName>
    </submittedName>
</protein>
<evidence type="ECO:0000259" key="7">
    <source>
        <dbReference type="PROSITE" id="PS50850"/>
    </source>
</evidence>
<dbReference type="RefSeq" id="WP_250825960.1">
    <property type="nucleotide sequence ID" value="NZ_JAMOIL010000001.1"/>
</dbReference>
<evidence type="ECO:0000256" key="5">
    <source>
        <dbReference type="SAM" id="MobiDB-lite"/>
    </source>
</evidence>
<dbReference type="GO" id="GO:0005886">
    <property type="term" value="C:plasma membrane"/>
    <property type="evidence" value="ECO:0007669"/>
    <property type="project" value="UniProtKB-SubCell"/>
</dbReference>
<dbReference type="EMBL" id="JAMOIL010000001">
    <property type="protein sequence ID" value="MCM0619059.1"/>
    <property type="molecule type" value="Genomic_DNA"/>
</dbReference>
<feature type="transmembrane region" description="Helical" evidence="6">
    <location>
        <begin position="427"/>
        <end position="449"/>
    </location>
</feature>
<name>A0A9X2IE72_9ACTN</name>
<evidence type="ECO:0000256" key="1">
    <source>
        <dbReference type="ARBA" id="ARBA00004651"/>
    </source>
</evidence>
<reference evidence="8" key="1">
    <citation type="submission" date="2022-05" db="EMBL/GenBank/DDBJ databases">
        <authorList>
            <person name="Tuo L."/>
        </authorList>
    </citation>
    <scope>NUCLEOTIDE SEQUENCE</scope>
    <source>
        <strain evidence="8">BSK12Z-4</strain>
    </source>
</reference>
<keyword evidence="2 6" id="KW-0812">Transmembrane</keyword>
<evidence type="ECO:0000256" key="3">
    <source>
        <dbReference type="ARBA" id="ARBA00022989"/>
    </source>
</evidence>
<proteinExistence type="predicted"/>
<dbReference type="GO" id="GO:0022857">
    <property type="term" value="F:transmembrane transporter activity"/>
    <property type="evidence" value="ECO:0007669"/>
    <property type="project" value="InterPro"/>
</dbReference>
<dbReference type="PRINTS" id="PR00173">
    <property type="entry name" value="EDTRNSPORT"/>
</dbReference>
<feature type="transmembrane region" description="Helical" evidence="6">
    <location>
        <begin position="464"/>
        <end position="485"/>
    </location>
</feature>
<feature type="transmembrane region" description="Helical" evidence="6">
    <location>
        <begin position="195"/>
        <end position="215"/>
    </location>
</feature>
<dbReference type="InterPro" id="IPR011701">
    <property type="entry name" value="MFS"/>
</dbReference>
<evidence type="ECO:0000256" key="4">
    <source>
        <dbReference type="ARBA" id="ARBA00023136"/>
    </source>
</evidence>
<sequence>MTSAPPSSAETTAPAPGGAAGTPTTPRRAAEPHVEGRHPGFSVAALCIAGLAVSLSQTMVVPIQGRLPELLGSTASATAWVITVTLLAGAVAMPVAGRLADMLGKQRVVVASVVMLLVGCVISALASSLVPMLIGRGLQGAAMGLVPVGIALMRQITPPQMAGQAIAAMSATLGVGGAIALPLSAWIVQVGSWHWLFWVSAALSAAVLVFVLAAVPHVHDKHEGLTFDVPGAVGLTVGLVALLVGISRGSSWGWGSASTLGCIIGGAVVLAAWVALELRVAQPLVDIRTTARPVVLLTNVAAIAVGFGLMAQMVAIPQLLQLPEATGVGLGQSLLAAGLWMAPSGLMMMICAPISARMIATIGPKPTLAIGAFVIGLGYVAGRLLMGAPWQLLVATIVIAAGVGIAYAAMPTLVLDAVPAAEAGSAVGVNALARAIGTTTASAVIATIITSDLGPTGAPSADSFHTSFVVGGAVAILGALVALTIPARRRQRAA</sequence>
<feature type="transmembrane region" description="Helical" evidence="6">
    <location>
        <begin position="334"/>
        <end position="356"/>
    </location>
</feature>
<dbReference type="PROSITE" id="PS50850">
    <property type="entry name" value="MFS"/>
    <property type="match status" value="1"/>
</dbReference>
<dbReference type="Pfam" id="PF07690">
    <property type="entry name" value="MFS_1"/>
    <property type="match status" value="1"/>
</dbReference>
<feature type="transmembrane region" description="Helical" evidence="6">
    <location>
        <begin position="108"/>
        <end position="127"/>
    </location>
</feature>